<evidence type="ECO:0000256" key="1">
    <source>
        <dbReference type="ARBA" id="ARBA00022617"/>
    </source>
</evidence>
<evidence type="ECO:0000313" key="9">
    <source>
        <dbReference type="Proteomes" id="UP000002440"/>
    </source>
</evidence>
<feature type="binding site" description="axial binding residue" evidence="5">
    <location>
        <position position="83"/>
    </location>
    <ligand>
        <name>heme c</name>
        <dbReference type="ChEBI" id="CHEBI:61717"/>
    </ligand>
    <ligandPart>
        <name>Fe</name>
        <dbReference type="ChEBI" id="CHEBI:18248"/>
    </ligandPart>
</feature>
<feature type="signal peptide" evidence="6">
    <location>
        <begin position="1"/>
        <end position="26"/>
    </location>
</feature>
<dbReference type="RefSeq" id="WP_011480263.1">
    <property type="nucleotide sequence ID" value="NC_007947.1"/>
</dbReference>
<feature type="domain" description="Cytochrome c" evidence="7">
    <location>
        <begin position="66"/>
        <end position="146"/>
    </location>
</feature>
<dbReference type="InterPro" id="IPR036909">
    <property type="entry name" value="Cyt_c-like_dom_sf"/>
</dbReference>
<dbReference type="EMBL" id="CP000284">
    <property type="protein sequence ID" value="ABE50309.1"/>
    <property type="molecule type" value="Genomic_DNA"/>
</dbReference>
<protein>
    <submittedName>
        <fullName evidence="8">Cytochrome c, class I</fullName>
    </submittedName>
</protein>
<keyword evidence="2 5" id="KW-0479">Metal-binding</keyword>
<keyword evidence="3 5" id="KW-0408">Iron</keyword>
<dbReference type="Proteomes" id="UP000002440">
    <property type="component" value="Chromosome"/>
</dbReference>
<dbReference type="SUPFAM" id="SSF46626">
    <property type="entry name" value="Cytochrome c"/>
    <property type="match status" value="1"/>
</dbReference>
<comment type="PTM">
    <text evidence="4">Binds 1 heme c group covalently per subunit.</text>
</comment>
<dbReference type="Gene3D" id="1.10.760.10">
    <property type="entry name" value="Cytochrome c-like domain"/>
    <property type="match status" value="1"/>
</dbReference>
<dbReference type="HOGENOM" id="CLU_109361_0_0_4"/>
<keyword evidence="9" id="KW-1185">Reference proteome</keyword>
<dbReference type="PROSITE" id="PS51007">
    <property type="entry name" value="CYTC"/>
    <property type="match status" value="1"/>
</dbReference>
<evidence type="ECO:0000256" key="4">
    <source>
        <dbReference type="PIRSR" id="PIRSR000008-1"/>
    </source>
</evidence>
<proteinExistence type="predicted"/>
<dbReference type="NCBIfam" id="TIGR03872">
    <property type="entry name" value="cytochrome_MoxG"/>
    <property type="match status" value="1"/>
</dbReference>
<evidence type="ECO:0000256" key="2">
    <source>
        <dbReference type="ARBA" id="ARBA00022723"/>
    </source>
</evidence>
<dbReference type="KEGG" id="mfa:Mfla_2042"/>
<dbReference type="GO" id="GO:0020037">
    <property type="term" value="F:heme binding"/>
    <property type="evidence" value="ECO:0007669"/>
    <property type="project" value="InterPro"/>
</dbReference>
<gene>
    <name evidence="8" type="ordered locus">Mfla_2042</name>
</gene>
<dbReference type="OrthoDB" id="9808312at2"/>
<organism evidence="8 9">
    <name type="scientific">Methylobacillus flagellatus (strain ATCC 51484 / DSM 6875 / VKM B-1610 / KT)</name>
    <dbReference type="NCBI Taxonomy" id="265072"/>
    <lineage>
        <taxon>Bacteria</taxon>
        <taxon>Pseudomonadati</taxon>
        <taxon>Pseudomonadota</taxon>
        <taxon>Betaproteobacteria</taxon>
        <taxon>Nitrosomonadales</taxon>
        <taxon>Methylophilaceae</taxon>
        <taxon>Methylobacillus</taxon>
    </lineage>
</organism>
<sequence>MFKKLAVVSSISLLLATGFALMPAQAELEFRGTISGDILDTSGEEDTPQVLEFRNTGQNPYNGDFEAMKKGYVIFSTACSGCHGHLAEGKLGPALNDDYWTYPTNLEDKGLFETIFGGAAGMMGPQQGLLTQDEILHVMAWIRALEKDPKKAQEAVDAFEKKNS</sequence>
<feature type="chain" id="PRO_5004189806" evidence="6">
    <location>
        <begin position="27"/>
        <end position="164"/>
    </location>
</feature>
<evidence type="ECO:0000259" key="7">
    <source>
        <dbReference type="PROSITE" id="PS51007"/>
    </source>
</evidence>
<reference evidence="8 9" key="1">
    <citation type="submission" date="2006-03" db="EMBL/GenBank/DDBJ databases">
        <title>Complete sequence of Methylobacillus flagellatus KT.</title>
        <authorList>
            <consortium name="US DOE Joint Genome Institute"/>
            <person name="Copeland A."/>
            <person name="Lucas S."/>
            <person name="Lapidus A."/>
            <person name="Barry K."/>
            <person name="Detter J.C."/>
            <person name="Glavina del Rio T."/>
            <person name="Hammon N."/>
            <person name="Israni S."/>
            <person name="Dalin E."/>
            <person name="Tice H."/>
            <person name="Pitluck S."/>
            <person name="Brettin T."/>
            <person name="Bruce D."/>
            <person name="Han C."/>
            <person name="Tapia R."/>
            <person name="Saunders E."/>
            <person name="Gilna P."/>
            <person name="Schmutz J."/>
            <person name="Larimer F."/>
            <person name="Land M."/>
            <person name="Kyrpides N."/>
            <person name="Anderson I."/>
            <person name="Richardson P."/>
        </authorList>
    </citation>
    <scope>NUCLEOTIDE SEQUENCE [LARGE SCALE GENOMIC DNA]</scope>
    <source>
        <strain evidence="9">KT / ATCC 51484 / DSM 6875</strain>
    </source>
</reference>
<dbReference type="Pfam" id="PF13442">
    <property type="entry name" value="Cytochrome_CBB3"/>
    <property type="match status" value="1"/>
</dbReference>
<dbReference type="InterPro" id="IPR009153">
    <property type="entry name" value="Cyt_cL"/>
</dbReference>
<evidence type="ECO:0000313" key="8">
    <source>
        <dbReference type="EMBL" id="ABE50309.1"/>
    </source>
</evidence>
<keyword evidence="6" id="KW-0732">Signal</keyword>
<keyword evidence="1 4" id="KW-0349">Heme</keyword>
<dbReference type="GO" id="GO:0005506">
    <property type="term" value="F:iron ion binding"/>
    <property type="evidence" value="ECO:0007669"/>
    <property type="project" value="InterPro"/>
</dbReference>
<accession>Q1GZM8</accession>
<dbReference type="eggNOG" id="COG2010">
    <property type="taxonomic scope" value="Bacteria"/>
</dbReference>
<dbReference type="InterPro" id="IPR009056">
    <property type="entry name" value="Cyt_c-like_dom"/>
</dbReference>
<name>Q1GZM8_METFK</name>
<dbReference type="GO" id="GO:0009055">
    <property type="term" value="F:electron transfer activity"/>
    <property type="evidence" value="ECO:0007669"/>
    <property type="project" value="InterPro"/>
</dbReference>
<feature type="binding site" description="covalent" evidence="4">
    <location>
        <position position="79"/>
    </location>
    <ligand>
        <name>heme c</name>
        <dbReference type="ChEBI" id="CHEBI:61717"/>
    </ligand>
</feature>
<evidence type="ECO:0000256" key="5">
    <source>
        <dbReference type="PIRSR" id="PIRSR000008-2"/>
    </source>
</evidence>
<evidence type="ECO:0000256" key="6">
    <source>
        <dbReference type="SAM" id="SignalP"/>
    </source>
</evidence>
<dbReference type="PIRSF" id="PIRSF000008">
    <property type="entry name" value="Cytochrome_c551i"/>
    <property type="match status" value="1"/>
</dbReference>
<dbReference type="GO" id="GO:0042597">
    <property type="term" value="C:periplasmic space"/>
    <property type="evidence" value="ECO:0007669"/>
    <property type="project" value="InterPro"/>
</dbReference>
<dbReference type="AlphaFoldDB" id="Q1GZM8"/>
<evidence type="ECO:0000256" key="3">
    <source>
        <dbReference type="ARBA" id="ARBA00023004"/>
    </source>
</evidence>
<feature type="binding site" description="covalent" evidence="4">
    <location>
        <position position="82"/>
    </location>
    <ligand>
        <name>heme c</name>
        <dbReference type="ChEBI" id="CHEBI:61717"/>
    </ligand>
</feature>
<dbReference type="STRING" id="265072.Mfla_2042"/>